<dbReference type="PRINTS" id="PR01217">
    <property type="entry name" value="PRICHEXTENSN"/>
</dbReference>
<dbReference type="eggNOG" id="ENOG502RZRN">
    <property type="taxonomic scope" value="Eukaryota"/>
</dbReference>
<evidence type="ECO:0000313" key="4">
    <source>
        <dbReference type="Proteomes" id="UP001652600"/>
    </source>
</evidence>
<feature type="compositionally biased region" description="Pro residues" evidence="1">
    <location>
        <begin position="126"/>
        <end position="164"/>
    </location>
</feature>
<dbReference type="PANTHER" id="PTHR33021:SF492">
    <property type="entry name" value="UCLACYANIN 1"/>
    <property type="match status" value="1"/>
</dbReference>
<proteinExistence type="predicted"/>
<sequence length="255" mass="26266">MMGASRTVIMALAIAATMAVELAMAINYTVGDSGGWEIGPNFQSWASSKSFTIGDVLIFEYSSNHDVLEVNEPDFSSCSASNPIEKHTGGSTAITLLTSGKRFFICGVPGHCLAGMKVEIDTLANPSPPPSSIATPPSPPPEVTPSSPPPTSTPSAPTSPPPSSAPKAATKPPAKSPQASPPDSKPSPPAPPTEPTPPSSAPTPDPQIPLFPFDQPLIPSASPKPPPPPSLAYRCSSRIHLSVGFTFVAIMLLAL</sequence>
<dbReference type="PANTHER" id="PTHR33021">
    <property type="entry name" value="BLUE COPPER PROTEIN"/>
    <property type="match status" value="1"/>
</dbReference>
<evidence type="ECO:0000313" key="5">
    <source>
        <dbReference type="RefSeq" id="XP_008455830.2"/>
    </source>
</evidence>
<dbReference type="InterPro" id="IPR039391">
    <property type="entry name" value="Phytocyanin-like"/>
</dbReference>
<feature type="region of interest" description="Disordered" evidence="1">
    <location>
        <begin position="124"/>
        <end position="230"/>
    </location>
</feature>
<evidence type="ECO:0000256" key="2">
    <source>
        <dbReference type="SAM" id="SignalP"/>
    </source>
</evidence>
<feature type="compositionally biased region" description="Low complexity" evidence="1">
    <location>
        <begin position="165"/>
        <end position="178"/>
    </location>
</feature>
<name>A0A1S3C333_CUCME</name>
<feature type="compositionally biased region" description="Pro residues" evidence="1">
    <location>
        <begin position="179"/>
        <end position="209"/>
    </location>
</feature>
<gene>
    <name evidence="5" type="primary">LOC103495931</name>
</gene>
<dbReference type="PROSITE" id="PS51485">
    <property type="entry name" value="PHYTOCYANIN"/>
    <property type="match status" value="1"/>
</dbReference>
<evidence type="ECO:0000259" key="3">
    <source>
        <dbReference type="PROSITE" id="PS51485"/>
    </source>
</evidence>
<dbReference type="InterPro" id="IPR003245">
    <property type="entry name" value="Phytocyanin_dom"/>
</dbReference>
<keyword evidence="4" id="KW-1185">Reference proteome</keyword>
<organism evidence="4 5">
    <name type="scientific">Cucumis melo</name>
    <name type="common">Muskmelon</name>
    <dbReference type="NCBI Taxonomy" id="3656"/>
    <lineage>
        <taxon>Eukaryota</taxon>
        <taxon>Viridiplantae</taxon>
        <taxon>Streptophyta</taxon>
        <taxon>Embryophyta</taxon>
        <taxon>Tracheophyta</taxon>
        <taxon>Spermatophyta</taxon>
        <taxon>Magnoliopsida</taxon>
        <taxon>eudicotyledons</taxon>
        <taxon>Gunneridae</taxon>
        <taxon>Pentapetalae</taxon>
        <taxon>rosids</taxon>
        <taxon>fabids</taxon>
        <taxon>Cucurbitales</taxon>
        <taxon>Cucurbitaceae</taxon>
        <taxon>Benincaseae</taxon>
        <taxon>Cucumis</taxon>
    </lineage>
</organism>
<dbReference type="GO" id="GO:0005886">
    <property type="term" value="C:plasma membrane"/>
    <property type="evidence" value="ECO:0007669"/>
    <property type="project" value="TreeGrafter"/>
</dbReference>
<feature type="chain" id="PRO_5044565503" evidence="2">
    <location>
        <begin position="26"/>
        <end position="255"/>
    </location>
</feature>
<dbReference type="Gene3D" id="2.60.40.420">
    <property type="entry name" value="Cupredoxins - blue copper proteins"/>
    <property type="match status" value="1"/>
</dbReference>
<dbReference type="Gramene" id="MELO3C019227.2.1">
    <property type="protein sequence ID" value="MELO3C019227.2.1"/>
    <property type="gene ID" value="MELO3C019227.2"/>
</dbReference>
<reference evidence="5" key="1">
    <citation type="submission" date="2025-08" db="UniProtKB">
        <authorList>
            <consortium name="RefSeq"/>
        </authorList>
    </citation>
    <scope>IDENTIFICATION</scope>
    <source>
        <tissue evidence="5">Stem</tissue>
    </source>
</reference>
<evidence type="ECO:0000256" key="1">
    <source>
        <dbReference type="SAM" id="MobiDB-lite"/>
    </source>
</evidence>
<accession>A0A1S3C333</accession>
<dbReference type="Pfam" id="PF02298">
    <property type="entry name" value="Cu_bind_like"/>
    <property type="match status" value="1"/>
</dbReference>
<keyword evidence="2" id="KW-0732">Signal</keyword>
<dbReference type="GO" id="GO:0046872">
    <property type="term" value="F:metal ion binding"/>
    <property type="evidence" value="ECO:0007669"/>
    <property type="project" value="UniProtKB-KW"/>
</dbReference>
<dbReference type="CDD" id="cd04216">
    <property type="entry name" value="Phytocyanin"/>
    <property type="match status" value="1"/>
</dbReference>
<protein>
    <submittedName>
        <fullName evidence="5">Blue copper protein-like</fullName>
    </submittedName>
</protein>
<dbReference type="GeneID" id="103495931"/>
<dbReference type="AlphaFoldDB" id="A0A1S3C333"/>
<dbReference type="InParanoid" id="A0A1S3C333"/>
<dbReference type="RefSeq" id="XP_008455830.2">
    <property type="nucleotide sequence ID" value="XM_008457608.3"/>
</dbReference>
<dbReference type="SUPFAM" id="SSF49503">
    <property type="entry name" value="Cupredoxins"/>
    <property type="match status" value="1"/>
</dbReference>
<feature type="signal peptide" evidence="2">
    <location>
        <begin position="1"/>
        <end position="25"/>
    </location>
</feature>
<feature type="domain" description="Phytocyanin" evidence="3">
    <location>
        <begin position="26"/>
        <end position="124"/>
    </location>
</feature>
<dbReference type="KEGG" id="cmo:103495931"/>
<dbReference type="InterPro" id="IPR008972">
    <property type="entry name" value="Cupredoxin"/>
</dbReference>
<dbReference type="Proteomes" id="UP001652600">
    <property type="component" value="Chromosome 11"/>
</dbReference>
<dbReference type="GO" id="GO:0009055">
    <property type="term" value="F:electron transfer activity"/>
    <property type="evidence" value="ECO:0007669"/>
    <property type="project" value="InterPro"/>
</dbReference>